<name>A0A2A5QQN0_9EURY</name>
<keyword evidence="3 5" id="KW-1133">Transmembrane helix</keyword>
<feature type="transmembrane region" description="Helical" evidence="5">
    <location>
        <begin position="60"/>
        <end position="82"/>
    </location>
</feature>
<evidence type="ECO:0000256" key="5">
    <source>
        <dbReference type="SAM" id="Phobius"/>
    </source>
</evidence>
<evidence type="ECO:0000313" key="7">
    <source>
        <dbReference type="Proteomes" id="UP000219689"/>
    </source>
</evidence>
<reference evidence="6 7" key="1">
    <citation type="submission" date="2017-09" db="EMBL/GenBank/DDBJ databases">
        <title>Genome sequences of Natrinema ejinorence JCM 13890T.</title>
        <authorList>
            <person name="Roh S.W."/>
            <person name="Kim Y.B."/>
            <person name="Kim J.Y."/>
        </authorList>
    </citation>
    <scope>NUCLEOTIDE SEQUENCE [LARGE SCALE GENOMIC DNA]</scope>
    <source>
        <strain evidence="6 7">JCM 13890</strain>
    </source>
</reference>
<proteinExistence type="predicted"/>
<evidence type="ECO:0000256" key="3">
    <source>
        <dbReference type="ARBA" id="ARBA00022989"/>
    </source>
</evidence>
<dbReference type="Pfam" id="PF07681">
    <property type="entry name" value="DoxX"/>
    <property type="match status" value="1"/>
</dbReference>
<evidence type="ECO:0000313" key="6">
    <source>
        <dbReference type="EMBL" id="PCR89122.1"/>
    </source>
</evidence>
<organism evidence="6 7">
    <name type="scientific">Natrinema ejinorense</name>
    <dbReference type="NCBI Taxonomy" id="373386"/>
    <lineage>
        <taxon>Archaea</taxon>
        <taxon>Methanobacteriati</taxon>
        <taxon>Methanobacteriota</taxon>
        <taxon>Stenosarchaea group</taxon>
        <taxon>Halobacteria</taxon>
        <taxon>Halobacteriales</taxon>
        <taxon>Natrialbaceae</taxon>
        <taxon>Natrinema</taxon>
    </lineage>
</organism>
<dbReference type="Proteomes" id="UP000219689">
    <property type="component" value="Unassembled WGS sequence"/>
</dbReference>
<keyword evidence="2 5" id="KW-0812">Transmembrane</keyword>
<evidence type="ECO:0000256" key="4">
    <source>
        <dbReference type="ARBA" id="ARBA00023136"/>
    </source>
</evidence>
<dbReference type="EMBL" id="NXNI01000001">
    <property type="protein sequence ID" value="PCR89122.1"/>
    <property type="molecule type" value="Genomic_DNA"/>
</dbReference>
<evidence type="ECO:0000256" key="2">
    <source>
        <dbReference type="ARBA" id="ARBA00022692"/>
    </source>
</evidence>
<sequence>MSTTEATVQWLGRREEFEYADSVAGYLLVAVRLLVGYWFLHSGWSKFAFVAGEPFNAGGYLQNASSPIAGLFELVAGTPWLLEFTNVMIPLGEFLIGLGLILGALVRLAAFFGGVLMTLFYLGNADWAHGYVNGDLLGLLMFAIIGVFAAGRILGVDATLEQLEFVQRRPWLRYLLG</sequence>
<feature type="transmembrane region" description="Helical" evidence="5">
    <location>
        <begin position="23"/>
        <end position="40"/>
    </location>
</feature>
<keyword evidence="4 5" id="KW-0472">Membrane</keyword>
<evidence type="ECO:0000256" key="1">
    <source>
        <dbReference type="ARBA" id="ARBA00004141"/>
    </source>
</evidence>
<dbReference type="AlphaFoldDB" id="A0A2A5QQN0"/>
<dbReference type="OrthoDB" id="199518at2157"/>
<feature type="transmembrane region" description="Helical" evidence="5">
    <location>
        <begin position="136"/>
        <end position="160"/>
    </location>
</feature>
<dbReference type="RefSeq" id="WP_097378074.1">
    <property type="nucleotide sequence ID" value="NZ_NXNI01000001.1"/>
</dbReference>
<comment type="subcellular location">
    <subcellularLocation>
        <location evidence="1">Membrane</location>
        <topology evidence="1">Multi-pass membrane protein</topology>
    </subcellularLocation>
</comment>
<protein>
    <submittedName>
        <fullName evidence="6">Quinol oxidase</fullName>
    </submittedName>
</protein>
<keyword evidence="7" id="KW-1185">Reference proteome</keyword>
<gene>
    <name evidence="6" type="ORF">CP557_00375</name>
</gene>
<comment type="caution">
    <text evidence="6">The sequence shown here is derived from an EMBL/GenBank/DDBJ whole genome shotgun (WGS) entry which is preliminary data.</text>
</comment>
<dbReference type="GO" id="GO:0016020">
    <property type="term" value="C:membrane"/>
    <property type="evidence" value="ECO:0007669"/>
    <property type="project" value="UniProtKB-SubCell"/>
</dbReference>
<dbReference type="InterPro" id="IPR032808">
    <property type="entry name" value="DoxX"/>
</dbReference>
<feature type="transmembrane region" description="Helical" evidence="5">
    <location>
        <begin position="94"/>
        <end position="116"/>
    </location>
</feature>
<accession>A0A2A5QQN0</accession>